<evidence type="ECO:0000256" key="6">
    <source>
        <dbReference type="ARBA" id="ARBA00023212"/>
    </source>
</evidence>
<dbReference type="GO" id="GO:0005856">
    <property type="term" value="C:cytoskeleton"/>
    <property type="evidence" value="ECO:0007669"/>
    <property type="project" value="UniProtKB-SubCell"/>
</dbReference>
<evidence type="ECO:0000313" key="11">
    <source>
        <dbReference type="RefSeq" id="XP_053757758.1"/>
    </source>
</evidence>
<keyword evidence="5 7" id="KW-0175">Coiled coil</keyword>
<evidence type="ECO:0000256" key="3">
    <source>
        <dbReference type="ARBA" id="ARBA00022490"/>
    </source>
</evidence>
<dbReference type="GO" id="GO:0005737">
    <property type="term" value="C:cytoplasm"/>
    <property type="evidence" value="ECO:0007669"/>
    <property type="project" value="TreeGrafter"/>
</dbReference>
<proteinExistence type="inferred from homology"/>
<feature type="compositionally biased region" description="Polar residues" evidence="8">
    <location>
        <begin position="171"/>
        <end position="185"/>
    </location>
</feature>
<dbReference type="GO" id="GO:0007052">
    <property type="term" value="P:mitotic spindle organization"/>
    <property type="evidence" value="ECO:0007669"/>
    <property type="project" value="InterPro"/>
</dbReference>
<feature type="compositionally biased region" description="Polar residues" evidence="8">
    <location>
        <begin position="229"/>
        <end position="240"/>
    </location>
</feature>
<feature type="region of interest" description="Disordered" evidence="8">
    <location>
        <begin position="125"/>
        <end position="188"/>
    </location>
</feature>
<dbReference type="Gene3D" id="1.20.5.1700">
    <property type="match status" value="1"/>
</dbReference>
<dbReference type="Pfam" id="PF25777">
    <property type="entry name" value="Aurora-A_bind_TACC3"/>
    <property type="match status" value="1"/>
</dbReference>
<evidence type="ECO:0000256" key="5">
    <source>
        <dbReference type="ARBA" id="ARBA00023054"/>
    </source>
</evidence>
<evidence type="ECO:0000259" key="9">
    <source>
        <dbReference type="Pfam" id="PF05010"/>
    </source>
</evidence>
<comment type="subcellular location">
    <subcellularLocation>
        <location evidence="1">Cytoplasm</location>
        <location evidence="1">Cytoskeleton</location>
    </subcellularLocation>
</comment>
<dbReference type="InterPro" id="IPR007707">
    <property type="entry name" value="TACC_C"/>
</dbReference>
<evidence type="ECO:0000256" key="2">
    <source>
        <dbReference type="ARBA" id="ARBA00009423"/>
    </source>
</evidence>
<feature type="compositionally biased region" description="Basic and acidic residues" evidence="8">
    <location>
        <begin position="341"/>
        <end position="350"/>
    </location>
</feature>
<organism evidence="10 11">
    <name type="scientific">Panthera pardus</name>
    <name type="common">Leopard</name>
    <name type="synonym">Felis pardus</name>
    <dbReference type="NCBI Taxonomy" id="9691"/>
    <lineage>
        <taxon>Eukaryota</taxon>
        <taxon>Metazoa</taxon>
        <taxon>Chordata</taxon>
        <taxon>Craniata</taxon>
        <taxon>Vertebrata</taxon>
        <taxon>Euteleostomi</taxon>
        <taxon>Mammalia</taxon>
        <taxon>Eutheria</taxon>
        <taxon>Laurasiatheria</taxon>
        <taxon>Carnivora</taxon>
        <taxon>Feliformia</taxon>
        <taxon>Felidae</taxon>
        <taxon>Pantherinae</taxon>
        <taxon>Panthera</taxon>
    </lineage>
</organism>
<feature type="domain" description="Transforming acidic coiled-coil-containing protein C-terminal" evidence="9">
    <location>
        <begin position="643"/>
        <end position="836"/>
    </location>
</feature>
<feature type="coiled-coil region" evidence="7">
    <location>
        <begin position="691"/>
        <end position="725"/>
    </location>
</feature>
<dbReference type="PANTHER" id="PTHR13924">
    <property type="entry name" value="TRANSFORMING ACIDIC COILED-COIL CONTAINING PROTEIN 1/2"/>
    <property type="match status" value="1"/>
</dbReference>
<feature type="compositionally biased region" description="Pro residues" evidence="8">
    <location>
        <begin position="469"/>
        <end position="480"/>
    </location>
</feature>
<dbReference type="PANTHER" id="PTHR13924:SF4">
    <property type="entry name" value="TRANSFORMING ACIDIC COILED-COIL-CONTAINING PROTEIN 3"/>
    <property type="match status" value="1"/>
</dbReference>
<feature type="region of interest" description="Disordered" evidence="8">
    <location>
        <begin position="530"/>
        <end position="569"/>
    </location>
</feature>
<feature type="region of interest" description="Disordered" evidence="8">
    <location>
        <begin position="205"/>
        <end position="497"/>
    </location>
</feature>
<feature type="region of interest" description="Disordered" evidence="8">
    <location>
        <begin position="66"/>
        <end position="85"/>
    </location>
</feature>
<dbReference type="GeneID" id="109259320"/>
<evidence type="ECO:0000313" key="10">
    <source>
        <dbReference type="Proteomes" id="UP001165780"/>
    </source>
</evidence>
<keyword evidence="10" id="KW-1185">Reference proteome</keyword>
<dbReference type="FunFam" id="1.20.5.1700:FF:000001">
    <property type="entry name" value="Transforming acidic coiled-coil-containing protein 1 isoform 2"/>
    <property type="match status" value="1"/>
</dbReference>
<reference evidence="11" key="1">
    <citation type="submission" date="2025-08" db="UniProtKB">
        <authorList>
            <consortium name="RefSeq"/>
        </authorList>
    </citation>
    <scope>IDENTIFICATION</scope>
    <source>
        <tissue evidence="11">Whole blood</tissue>
    </source>
</reference>
<dbReference type="InterPro" id="IPR057663">
    <property type="entry name" value="TACC3_Aurora-A_bind"/>
</dbReference>
<keyword evidence="3" id="KW-0963">Cytoplasm</keyword>
<evidence type="ECO:0000256" key="7">
    <source>
        <dbReference type="SAM" id="Coils"/>
    </source>
</evidence>
<accession>A0A9W2VGW2</accession>
<dbReference type="GO" id="GO:0021987">
    <property type="term" value="P:cerebral cortex development"/>
    <property type="evidence" value="ECO:0007669"/>
    <property type="project" value="TreeGrafter"/>
</dbReference>
<protein>
    <submittedName>
        <fullName evidence="11">Transforming acidic coiled-coil-containing protein 3 isoform X1</fullName>
    </submittedName>
</protein>
<comment type="similarity">
    <text evidence="2">Belongs to the TACC family.</text>
</comment>
<dbReference type="AlphaFoldDB" id="A0A9W2VGW2"/>
<dbReference type="GO" id="GO:0007097">
    <property type="term" value="P:nuclear migration"/>
    <property type="evidence" value="ECO:0007669"/>
    <property type="project" value="TreeGrafter"/>
</dbReference>
<feature type="coiled-coil region" evidence="7">
    <location>
        <begin position="754"/>
        <end position="838"/>
    </location>
</feature>
<dbReference type="RefSeq" id="XP_053757758.1">
    <property type="nucleotide sequence ID" value="XM_053901783.1"/>
</dbReference>
<evidence type="ECO:0000256" key="4">
    <source>
        <dbReference type="ARBA" id="ARBA00022553"/>
    </source>
</evidence>
<sequence length="842" mass="89848">MAAGRMSLQICNDENVTGDKSAENCEFLFSPPEPTGRLSVLRLSQKENVPPKSVVKAMKVTFQTPLRDPQTHRILSPGTSSKPEAPFALEDTVGLENSHQNWAQKENQQFTKEVDTKMTNGIVQKPLMGNANLPPGDVRPASEDGPFSSGPTSAPLASLGPSSSPQMPESLENQVASLGQTSRSPEQALEENACSCFFEKGISTSEILEDPSQMALQDRTEGPRGAARESSSQVPASSAGATLPPATVLKGAGGEGPPEDLPGEAPAGPEDTSGPGNTILDSPLNAGGVTSPSPQKEEADGQQAASWRRGPTGLEFDLSANAVSRGKAGKGPSLKPPSRIPEPRQEKAPEEAGEGPVPLPRGSYDLDWSKLDDPNFNPFESGGETLSPECPQSRPAGTVTKQPQAGPEATGHCPLSQQVPSASADDIPMMQTAAGTPGAGGEDLRLPQGAPTEPSSFQEGAAGRASASAPPPPPHGPEPPSDLDEEHFRDPAEVLGTGADVDYLEQFGRSSFKESALRKQSLYLKFDPLLKDSPQRPVPAAPDASRGRARALATGRATHQPEDGSSLGFGGNGCDYLPSWGLSTQDVAAPSSGSLPAAKLLDLDFLGAPGAAVPDAPPCIFGPGGPLLPTGPIVGSIVEVPQYSQKDMDAAVEATRQENVLLRSRCETLHAKNLEMGKIMDGFEGIVYQAMEEAQKQKELAKAEIQKILKEKEQLTADLSSMEKSFSDLFKRFEKQKEVIEGYRTNEESLKRCVEDYIARIEKEARRYQALKAHAEEKLQRANEEIAQVRSKAQAEALAFQASLRKEQTRVQSLEKTVEQKTKENEELTRICDDLISKMEKI</sequence>
<evidence type="ECO:0000256" key="8">
    <source>
        <dbReference type="SAM" id="MobiDB-lite"/>
    </source>
</evidence>
<dbReference type="InterPro" id="IPR039915">
    <property type="entry name" value="TACC"/>
</dbReference>
<name>A0A9W2VGW2_PANPR</name>
<dbReference type="Pfam" id="PF05010">
    <property type="entry name" value="TACC_C"/>
    <property type="match status" value="1"/>
</dbReference>
<feature type="compositionally biased region" description="Low complexity" evidence="8">
    <location>
        <begin position="151"/>
        <end position="165"/>
    </location>
</feature>
<dbReference type="CTD" id="10460"/>
<dbReference type="Proteomes" id="UP001165780">
    <property type="component" value="Unplaced"/>
</dbReference>
<gene>
    <name evidence="11" type="primary">TACC3</name>
</gene>
<evidence type="ECO:0000256" key="1">
    <source>
        <dbReference type="ARBA" id="ARBA00004245"/>
    </source>
</evidence>
<keyword evidence="6" id="KW-0206">Cytoskeleton</keyword>
<keyword evidence="4" id="KW-0597">Phosphoprotein</keyword>